<dbReference type="SUPFAM" id="SSF111369">
    <property type="entry name" value="HlyD-like secretion proteins"/>
    <property type="match status" value="1"/>
</dbReference>
<comment type="caution">
    <text evidence="3">The sequence shown here is derived from an EMBL/GenBank/DDBJ whole genome shotgun (WGS) entry which is preliminary data.</text>
</comment>
<protein>
    <submittedName>
        <fullName evidence="3">Hemolysin secretion protein D</fullName>
    </submittedName>
</protein>
<feature type="domain" description="CzcB-like barrel-sandwich hybrid" evidence="2">
    <location>
        <begin position="70"/>
        <end position="190"/>
    </location>
</feature>
<dbReference type="GO" id="GO:0015562">
    <property type="term" value="F:efflux transmembrane transporter activity"/>
    <property type="evidence" value="ECO:0007669"/>
    <property type="project" value="TreeGrafter"/>
</dbReference>
<dbReference type="RefSeq" id="WP_229738678.1">
    <property type="nucleotide sequence ID" value="NZ_BMER01000001.1"/>
</dbReference>
<dbReference type="Proteomes" id="UP000660862">
    <property type="component" value="Unassembled WGS sequence"/>
</dbReference>
<dbReference type="Pfam" id="PF25973">
    <property type="entry name" value="BSH_CzcB"/>
    <property type="match status" value="1"/>
</dbReference>
<keyword evidence="4" id="KW-1185">Reference proteome</keyword>
<dbReference type="Gene3D" id="2.40.30.170">
    <property type="match status" value="1"/>
</dbReference>
<proteinExistence type="inferred from homology"/>
<dbReference type="PANTHER" id="PTHR30469">
    <property type="entry name" value="MULTIDRUG RESISTANCE PROTEIN MDTA"/>
    <property type="match status" value="1"/>
</dbReference>
<evidence type="ECO:0000313" key="4">
    <source>
        <dbReference type="Proteomes" id="UP000660862"/>
    </source>
</evidence>
<evidence type="ECO:0000259" key="2">
    <source>
        <dbReference type="Pfam" id="PF25973"/>
    </source>
</evidence>
<evidence type="ECO:0000313" key="3">
    <source>
        <dbReference type="EMBL" id="GGG87508.1"/>
    </source>
</evidence>
<dbReference type="PROSITE" id="PS51257">
    <property type="entry name" value="PROKAR_LIPOPROTEIN"/>
    <property type="match status" value="1"/>
</dbReference>
<reference evidence="3" key="1">
    <citation type="journal article" date="2014" name="Int. J. Syst. Evol. Microbiol.">
        <title>Complete genome sequence of Corynebacterium casei LMG S-19264T (=DSM 44701T), isolated from a smear-ripened cheese.</title>
        <authorList>
            <consortium name="US DOE Joint Genome Institute (JGI-PGF)"/>
            <person name="Walter F."/>
            <person name="Albersmeier A."/>
            <person name="Kalinowski J."/>
            <person name="Ruckert C."/>
        </authorList>
    </citation>
    <scope>NUCLEOTIDE SEQUENCE</scope>
    <source>
        <strain evidence="3">CGMCC 1.12195</strain>
    </source>
</reference>
<dbReference type="InterPro" id="IPR058647">
    <property type="entry name" value="BSH_CzcB-like"/>
</dbReference>
<dbReference type="GO" id="GO:1990281">
    <property type="term" value="C:efflux pump complex"/>
    <property type="evidence" value="ECO:0007669"/>
    <property type="project" value="TreeGrafter"/>
</dbReference>
<accession>A0A917MA43</accession>
<dbReference type="Gene3D" id="2.40.420.20">
    <property type="match status" value="1"/>
</dbReference>
<dbReference type="AlphaFoldDB" id="A0A917MA43"/>
<sequence>MDIKSFSYYSMALVLILSACGPSDEQRTDSLADSEVIPVRVIQLATRDTSQVIRATGTFTTDDETVLAFKNGGVIQQLHVKEGDSFKKGQLLASLEPTEINTAVKQAQLGVEKAARDYHRARQLFLDSVATQEQMENAKTAFEAAKQDADRAAYNLGHTRIHAAFDGYVLQRPASTGQVVGPGAPVLLVSSTGRDGWLLKAGVSDRQWSAIQLGDNAEVTTDAVRNKRFSAKVFRKSEGIDLKSGTFTVYLKLVGNDGLPTVASGMFGKAEIQLSTKTGAWFIPYEALLDGDAGTGYVFVTDDGQTARRIPVQIGSIQKDRVVVTGGLEDANSLIVSGSPYLRDGSKITVK</sequence>
<gene>
    <name evidence="3" type="ORF">GCM10007415_21620</name>
</gene>
<dbReference type="Gene3D" id="2.40.50.100">
    <property type="match status" value="1"/>
</dbReference>
<dbReference type="InterPro" id="IPR006143">
    <property type="entry name" value="RND_pump_MFP"/>
</dbReference>
<reference evidence="3" key="2">
    <citation type="submission" date="2020-09" db="EMBL/GenBank/DDBJ databases">
        <authorList>
            <person name="Sun Q."/>
            <person name="Zhou Y."/>
        </authorList>
    </citation>
    <scope>NUCLEOTIDE SEQUENCE</scope>
    <source>
        <strain evidence="3">CGMCC 1.12195</strain>
    </source>
</reference>
<organism evidence="3 4">
    <name type="scientific">Parapedobacter pyrenivorans</name>
    <dbReference type="NCBI Taxonomy" id="1305674"/>
    <lineage>
        <taxon>Bacteria</taxon>
        <taxon>Pseudomonadati</taxon>
        <taxon>Bacteroidota</taxon>
        <taxon>Sphingobacteriia</taxon>
        <taxon>Sphingobacteriales</taxon>
        <taxon>Sphingobacteriaceae</taxon>
        <taxon>Parapedobacter</taxon>
    </lineage>
</organism>
<dbReference type="Gene3D" id="1.10.287.470">
    <property type="entry name" value="Helix hairpin bin"/>
    <property type="match status" value="1"/>
</dbReference>
<dbReference type="NCBIfam" id="TIGR01730">
    <property type="entry name" value="RND_mfp"/>
    <property type="match status" value="1"/>
</dbReference>
<evidence type="ECO:0000256" key="1">
    <source>
        <dbReference type="ARBA" id="ARBA00009477"/>
    </source>
</evidence>
<name>A0A917MA43_9SPHI</name>
<comment type="similarity">
    <text evidence="1">Belongs to the membrane fusion protein (MFP) (TC 8.A.1) family.</text>
</comment>
<dbReference type="EMBL" id="BMER01000001">
    <property type="protein sequence ID" value="GGG87508.1"/>
    <property type="molecule type" value="Genomic_DNA"/>
</dbReference>